<name>A0A6I6FWI2_9ACTN</name>
<organism evidence="2 3">
    <name type="scientific">Streptomyces ficellus</name>
    <dbReference type="NCBI Taxonomy" id="1977088"/>
    <lineage>
        <taxon>Bacteria</taxon>
        <taxon>Bacillati</taxon>
        <taxon>Actinomycetota</taxon>
        <taxon>Actinomycetes</taxon>
        <taxon>Kitasatosporales</taxon>
        <taxon>Streptomycetaceae</taxon>
        <taxon>Streptomyces</taxon>
    </lineage>
</organism>
<keyword evidence="3" id="KW-1185">Reference proteome</keyword>
<gene>
    <name evidence="2" type="ORF">EIZ62_31375</name>
</gene>
<evidence type="ECO:0000313" key="2">
    <source>
        <dbReference type="EMBL" id="QGV82256.1"/>
    </source>
</evidence>
<proteinExistence type="predicted"/>
<dbReference type="KEGG" id="sfic:EIZ62_31375"/>
<accession>A0A6I6FWI2</accession>
<evidence type="ECO:0000313" key="3">
    <source>
        <dbReference type="Proteomes" id="UP000422572"/>
    </source>
</evidence>
<dbReference type="OrthoDB" id="3872481at2"/>
<dbReference type="EMBL" id="CP034279">
    <property type="protein sequence ID" value="QGV82256.1"/>
    <property type="molecule type" value="Genomic_DNA"/>
</dbReference>
<dbReference type="AlphaFoldDB" id="A0A6I6FWI2"/>
<evidence type="ECO:0000256" key="1">
    <source>
        <dbReference type="SAM" id="MobiDB-lite"/>
    </source>
</evidence>
<dbReference type="Proteomes" id="UP000422572">
    <property type="component" value="Chromosome"/>
</dbReference>
<sequence>MALGPRFHVDQDGHSVTVQFLGASGGFEVLVDGKAVAYGPDRSGAGTVTAEFPGDPPRPLRVIVSRPREMGGEPFCVLETGRMRYLLPRVPLGGAGKRALPAGRPVRRGVRRSLRRFARGFLTRRAGRR</sequence>
<dbReference type="RefSeq" id="WP_156695995.1">
    <property type="nucleotide sequence ID" value="NZ_CP034279.1"/>
</dbReference>
<feature type="region of interest" description="Disordered" evidence="1">
    <location>
        <begin position="42"/>
        <end position="62"/>
    </location>
</feature>
<protein>
    <submittedName>
        <fullName evidence="2">Uncharacterized protein</fullName>
    </submittedName>
</protein>
<reference evidence="2 3" key="1">
    <citation type="submission" date="2018-12" db="EMBL/GenBank/DDBJ databases">
        <title>Complete genome sequence of Streptomyces ficellus NRRL8067, the producer of ficellomycin, feldamycin and nojirimycin.</title>
        <authorList>
            <person name="Zhang H."/>
            <person name="Yue R."/>
            <person name="Liu Y."/>
            <person name="Li M."/>
            <person name="Mu H."/>
            <person name="Zhang J."/>
        </authorList>
    </citation>
    <scope>NUCLEOTIDE SEQUENCE [LARGE SCALE GENOMIC DNA]</scope>
    <source>
        <strain evidence="2 3">NRRL 8067</strain>
    </source>
</reference>